<dbReference type="OrthoDB" id="9806471at2"/>
<dbReference type="CDD" id="cd03225">
    <property type="entry name" value="ABC_cobalt_CbiO_domain1"/>
    <property type="match status" value="2"/>
</dbReference>
<dbReference type="NCBIfam" id="NF010167">
    <property type="entry name" value="PRK13648.1"/>
    <property type="match status" value="2"/>
</dbReference>
<dbReference type="GO" id="GO:0005524">
    <property type="term" value="F:ATP binding"/>
    <property type="evidence" value="ECO:0007669"/>
    <property type="project" value="UniProtKB-KW"/>
</dbReference>
<dbReference type="GO" id="GO:0016887">
    <property type="term" value="F:ATP hydrolysis activity"/>
    <property type="evidence" value="ECO:0007669"/>
    <property type="project" value="InterPro"/>
</dbReference>
<dbReference type="InterPro" id="IPR003439">
    <property type="entry name" value="ABC_transporter-like_ATP-bd"/>
</dbReference>
<evidence type="ECO:0000256" key="6">
    <source>
        <dbReference type="ARBA" id="ARBA00022840"/>
    </source>
</evidence>
<keyword evidence="4" id="KW-1003">Cell membrane</keyword>
<comment type="subcellular location">
    <subcellularLocation>
        <location evidence="1">Cell membrane</location>
    </subcellularLocation>
</comment>
<proteinExistence type="inferred from homology"/>
<feature type="domain" description="ABC transporter" evidence="10">
    <location>
        <begin position="361"/>
        <end position="600"/>
    </location>
</feature>
<dbReference type="PROSITE" id="PS50893">
    <property type="entry name" value="ABC_TRANSPORTER_2"/>
    <property type="match status" value="2"/>
</dbReference>
<feature type="domain" description="ABC transporter" evidence="10">
    <location>
        <begin position="50"/>
        <end position="284"/>
    </location>
</feature>
<sequence>MARTSDGMTAGAAPASAAGAAPAGAATPAATHSAEATAGATAAAAAEPVIDFADVHLTYPDGTEALRGVTLSIARGEHVCILGGNGSGKSTLARLMNALLVPTEGRARVVGRDVDGSPERALDIRRRVAMVFQYPDDQMVTSIVADDVAFGPENLGVPTAEIARRVDAALEAVDMTAFAQANLADLSGGQRQRVAIAGALAMEPEVLVLDEPAAMLDARGRHAIQRVLRDLAARGITIVHITHFMDNALDADRVIVLDRGTVALDGTPAEVFAQRDAIERLGLELPFELRLEDALATCDATEAAHEPGVEPAAATPRTPAPANSPAPGPASGSSPALAIALEHVSFSYADEHHPHRRTGLLARLGIRLRRRMPRAADTLRDLTASVPAGSLTALIGRTGSGKSTTAELACALKLPNTGRVLVAGIDSADASRRDELRARVGFVAQLPERQLFAETVFDDVAFGPRNLGLDEEEVARRIAEALDAVGLPAEPGLLDRSPFALSGGQRRAVAIAGVLAMRPGILILDEPMAGLDPQARRRMRALMRDLKARGTTLLTITHDMDDVAELADHVIALDRGAVVAEGSPREVFSVDEQLLPGVPSALAAARRLRAQGMPIAGDPLTLDELVKEVRRVRAH</sequence>
<evidence type="ECO:0000313" key="11">
    <source>
        <dbReference type="EMBL" id="OUN87576.1"/>
    </source>
</evidence>
<dbReference type="InterPro" id="IPR050095">
    <property type="entry name" value="ECF_ABC_transporter_ATP-bd"/>
</dbReference>
<evidence type="ECO:0000313" key="12">
    <source>
        <dbReference type="Proteomes" id="UP000195781"/>
    </source>
</evidence>
<accession>A0A1Y3XPU2</accession>
<evidence type="ECO:0000256" key="5">
    <source>
        <dbReference type="ARBA" id="ARBA00022741"/>
    </source>
</evidence>
<reference evidence="12" key="1">
    <citation type="submission" date="2017-04" db="EMBL/GenBank/DDBJ databases">
        <title>Function of individual gut microbiota members based on whole genome sequencing of pure cultures obtained from chicken caecum.</title>
        <authorList>
            <person name="Medvecky M."/>
            <person name="Cejkova D."/>
            <person name="Polansky O."/>
            <person name="Karasova D."/>
            <person name="Kubasova T."/>
            <person name="Cizek A."/>
            <person name="Rychlik I."/>
        </authorList>
    </citation>
    <scope>NUCLEOTIDE SEQUENCE [LARGE SCALE GENOMIC DNA]</scope>
    <source>
        <strain evidence="12">An5</strain>
    </source>
</reference>
<dbReference type="GO" id="GO:0043190">
    <property type="term" value="C:ATP-binding cassette (ABC) transporter complex"/>
    <property type="evidence" value="ECO:0007669"/>
    <property type="project" value="TreeGrafter"/>
</dbReference>
<dbReference type="Gene3D" id="3.40.50.300">
    <property type="entry name" value="P-loop containing nucleotide triphosphate hydrolases"/>
    <property type="match status" value="2"/>
</dbReference>
<dbReference type="SMART" id="SM00382">
    <property type="entry name" value="AAA"/>
    <property type="match status" value="2"/>
</dbReference>
<dbReference type="PROSITE" id="PS00211">
    <property type="entry name" value="ABC_TRANSPORTER_1"/>
    <property type="match status" value="2"/>
</dbReference>
<evidence type="ECO:0000256" key="1">
    <source>
        <dbReference type="ARBA" id="ARBA00004236"/>
    </source>
</evidence>
<dbReference type="FunFam" id="3.40.50.300:FF:000224">
    <property type="entry name" value="Energy-coupling factor transporter ATP-binding protein EcfA"/>
    <property type="match status" value="2"/>
</dbReference>
<dbReference type="GO" id="GO:0042626">
    <property type="term" value="F:ATPase-coupled transmembrane transporter activity"/>
    <property type="evidence" value="ECO:0007669"/>
    <property type="project" value="TreeGrafter"/>
</dbReference>
<dbReference type="SUPFAM" id="SSF52540">
    <property type="entry name" value="P-loop containing nucleoside triphosphate hydrolases"/>
    <property type="match status" value="2"/>
</dbReference>
<gene>
    <name evidence="11" type="ORF">B5G02_07455</name>
</gene>
<evidence type="ECO:0000259" key="10">
    <source>
        <dbReference type="PROSITE" id="PS50893"/>
    </source>
</evidence>
<dbReference type="EMBL" id="NFIE01000016">
    <property type="protein sequence ID" value="OUN87576.1"/>
    <property type="molecule type" value="Genomic_DNA"/>
</dbReference>
<evidence type="ECO:0000256" key="9">
    <source>
        <dbReference type="SAM" id="MobiDB-lite"/>
    </source>
</evidence>
<dbReference type="AlphaFoldDB" id="A0A1Y3XPU2"/>
<evidence type="ECO:0000256" key="3">
    <source>
        <dbReference type="ARBA" id="ARBA00022448"/>
    </source>
</evidence>
<dbReference type="InterPro" id="IPR015856">
    <property type="entry name" value="ABC_transpr_CbiO/EcfA_su"/>
</dbReference>
<name>A0A1Y3XPU2_9ACTN</name>
<dbReference type="Pfam" id="PF00005">
    <property type="entry name" value="ABC_tran"/>
    <property type="match status" value="2"/>
</dbReference>
<evidence type="ECO:0000256" key="2">
    <source>
        <dbReference type="ARBA" id="ARBA00005417"/>
    </source>
</evidence>
<evidence type="ECO:0000256" key="7">
    <source>
        <dbReference type="ARBA" id="ARBA00022967"/>
    </source>
</evidence>
<keyword evidence="6" id="KW-0067">ATP-binding</keyword>
<comment type="caution">
    <text evidence="11">The sequence shown here is derived from an EMBL/GenBank/DDBJ whole genome shotgun (WGS) entry which is preliminary data.</text>
</comment>
<feature type="compositionally biased region" description="Pro residues" evidence="9">
    <location>
        <begin position="318"/>
        <end position="328"/>
    </location>
</feature>
<protein>
    <submittedName>
        <fullName evidence="11">ABC transporter</fullName>
    </submittedName>
</protein>
<dbReference type="PANTHER" id="PTHR43553:SF24">
    <property type="entry name" value="ENERGY-COUPLING FACTOR TRANSPORTER ATP-BINDING PROTEIN ECFA1"/>
    <property type="match status" value="1"/>
</dbReference>
<feature type="region of interest" description="Disordered" evidence="9">
    <location>
        <begin position="302"/>
        <end position="334"/>
    </location>
</feature>
<dbReference type="Proteomes" id="UP000195781">
    <property type="component" value="Unassembled WGS sequence"/>
</dbReference>
<comment type="similarity">
    <text evidence="2">Belongs to the ABC transporter superfamily.</text>
</comment>
<dbReference type="InterPro" id="IPR003593">
    <property type="entry name" value="AAA+_ATPase"/>
</dbReference>
<evidence type="ECO:0000256" key="8">
    <source>
        <dbReference type="ARBA" id="ARBA00023136"/>
    </source>
</evidence>
<dbReference type="InterPro" id="IPR027417">
    <property type="entry name" value="P-loop_NTPase"/>
</dbReference>
<organism evidence="11 12">
    <name type="scientific">[Collinsella] massiliensis</name>
    <dbReference type="NCBI Taxonomy" id="1232426"/>
    <lineage>
        <taxon>Bacteria</taxon>
        <taxon>Bacillati</taxon>
        <taxon>Actinomycetota</taxon>
        <taxon>Coriobacteriia</taxon>
        <taxon>Coriobacteriales</taxon>
        <taxon>Coriobacteriaceae</taxon>
        <taxon>Enorma</taxon>
    </lineage>
</organism>
<dbReference type="PANTHER" id="PTHR43553">
    <property type="entry name" value="HEAVY METAL TRANSPORTER"/>
    <property type="match status" value="1"/>
</dbReference>
<keyword evidence="8" id="KW-0472">Membrane</keyword>
<dbReference type="InterPro" id="IPR017871">
    <property type="entry name" value="ABC_transporter-like_CS"/>
</dbReference>
<keyword evidence="12" id="KW-1185">Reference proteome</keyword>
<keyword evidence="7" id="KW-1278">Translocase</keyword>
<dbReference type="RefSeq" id="WP_094335780.1">
    <property type="nucleotide sequence ID" value="NZ_NFIE01000016.1"/>
</dbReference>
<evidence type="ECO:0000256" key="4">
    <source>
        <dbReference type="ARBA" id="ARBA00022475"/>
    </source>
</evidence>
<keyword evidence="3" id="KW-0813">Transport</keyword>
<keyword evidence="5" id="KW-0547">Nucleotide-binding</keyword>